<sequence length="636" mass="69253">MCRMEIHIYSCTHIWALKEGCPYHQMPNHQELPARNVTIASPCPICRNPPIKHTFLEQRMLFTIQSLESILGMSRQDPGFTDSVTRFYARGDHGRWMQPGYLRPRSLEDRQEEEAYLQAVLVSSGQCVVDTAAVAGPAASTSQEAVTMNISSASGYSTLNTEPHNVAAHPPGLSVGEVQSHPPIVVANEATESARLVLGPQYQTPGIGESALGTLLEHFGTVPAPAFVESDDPPSPYVPMPILNHGTVQQPPAIISYTDPNIPFGITPAIQNAPQSAGFSESPQSSTHGVSQDPDSPDVVTGHRNLAQSREDPFFDPASARLNVSRPRPALPPARMRRPSNTPQSTPALSGPRPRPQTGGLMGPPALPVTRRSWLKQPVDANSYWQDQDFASYATPSTGSDAPEAVPDDTNDPQTNLMSSPTVMMQQRRSGEIRRGKRPVRELYPVLSTLPVDGNPIGNNRPNNAASAHPNPPMTVVAESGKPAAEPKAGPEPKRPRFVRFLNDTTIVPCSPISTRSLGRGGGAVQPRADARLRNVCLGGTADAAVDGFSLSEFGEQQQQGIGTMVADGDKMDLDEQKGTNNETKELEWMFQCYLTDEEDKRQREESGEHPFFSSPFACGYNKESEGWDEDWEMMQ</sequence>
<protein>
    <submittedName>
        <fullName evidence="2">Uncharacterized protein</fullName>
    </submittedName>
</protein>
<dbReference type="RefSeq" id="XP_025525726.1">
    <property type="nucleotide sequence ID" value="XM_025675953.1"/>
</dbReference>
<dbReference type="AlphaFoldDB" id="A0A8T8WWQ3"/>
<keyword evidence="3" id="KW-1185">Reference proteome</keyword>
<accession>A0A8T8WWQ3</accession>
<evidence type="ECO:0000313" key="3">
    <source>
        <dbReference type="Proteomes" id="UP000249497"/>
    </source>
</evidence>
<gene>
    <name evidence="2" type="ORF">BO86DRAFT_435378</name>
</gene>
<organism evidence="2 3">
    <name type="scientific">Aspergillus japonicus CBS 114.51</name>
    <dbReference type="NCBI Taxonomy" id="1448312"/>
    <lineage>
        <taxon>Eukaryota</taxon>
        <taxon>Fungi</taxon>
        <taxon>Dikarya</taxon>
        <taxon>Ascomycota</taxon>
        <taxon>Pezizomycotina</taxon>
        <taxon>Eurotiomycetes</taxon>
        <taxon>Eurotiomycetidae</taxon>
        <taxon>Eurotiales</taxon>
        <taxon>Aspergillaceae</taxon>
        <taxon>Aspergillus</taxon>
        <taxon>Aspergillus subgen. Circumdati</taxon>
    </lineage>
</organism>
<name>A0A8T8WWQ3_ASPJA</name>
<reference evidence="2 3" key="1">
    <citation type="submission" date="2018-02" db="EMBL/GenBank/DDBJ databases">
        <title>The genomes of Aspergillus section Nigri reveals drivers in fungal speciation.</title>
        <authorList>
            <consortium name="DOE Joint Genome Institute"/>
            <person name="Vesth T.C."/>
            <person name="Nybo J."/>
            <person name="Theobald S."/>
            <person name="Brandl J."/>
            <person name="Frisvad J.C."/>
            <person name="Nielsen K.F."/>
            <person name="Lyhne E.K."/>
            <person name="Kogle M.E."/>
            <person name="Kuo A."/>
            <person name="Riley R."/>
            <person name="Clum A."/>
            <person name="Nolan M."/>
            <person name="Lipzen A."/>
            <person name="Salamov A."/>
            <person name="Henrissat B."/>
            <person name="Wiebenga A."/>
            <person name="De vries R.P."/>
            <person name="Grigoriev I.V."/>
            <person name="Mortensen U.H."/>
            <person name="Andersen M.R."/>
            <person name="Baker S.E."/>
        </authorList>
    </citation>
    <scope>NUCLEOTIDE SEQUENCE [LARGE SCALE GENOMIC DNA]</scope>
    <source>
        <strain evidence="2 3">CBS 114.51</strain>
    </source>
</reference>
<dbReference type="EMBL" id="KZ824810">
    <property type="protein sequence ID" value="RAH79832.1"/>
    <property type="molecule type" value="Genomic_DNA"/>
</dbReference>
<dbReference type="OrthoDB" id="4507478at2759"/>
<feature type="compositionally biased region" description="Polar residues" evidence="1">
    <location>
        <begin position="269"/>
        <end position="294"/>
    </location>
</feature>
<feature type="region of interest" description="Disordered" evidence="1">
    <location>
        <begin position="454"/>
        <end position="473"/>
    </location>
</feature>
<feature type="region of interest" description="Disordered" evidence="1">
    <location>
        <begin position="266"/>
        <end position="364"/>
    </location>
</feature>
<feature type="region of interest" description="Disordered" evidence="1">
    <location>
        <begin position="391"/>
        <end position="418"/>
    </location>
</feature>
<dbReference type="Proteomes" id="UP000249497">
    <property type="component" value="Unassembled WGS sequence"/>
</dbReference>
<evidence type="ECO:0000313" key="2">
    <source>
        <dbReference type="EMBL" id="RAH79832.1"/>
    </source>
</evidence>
<dbReference type="GeneID" id="37179646"/>
<evidence type="ECO:0000256" key="1">
    <source>
        <dbReference type="SAM" id="MobiDB-lite"/>
    </source>
</evidence>
<feature type="compositionally biased region" description="Low complexity" evidence="1">
    <location>
        <begin position="459"/>
        <end position="469"/>
    </location>
</feature>
<proteinExistence type="predicted"/>